<name>A0A8H3QY93_9GLOM</name>
<protein>
    <submittedName>
        <fullName evidence="1">Uncharacterized protein</fullName>
    </submittedName>
</protein>
<dbReference type="EMBL" id="BLAL01000252">
    <property type="protein sequence ID" value="GES96558.1"/>
    <property type="molecule type" value="Genomic_DNA"/>
</dbReference>
<gene>
    <name evidence="1" type="ORF">RCL2_002318600</name>
</gene>
<comment type="caution">
    <text evidence="1">The sequence shown here is derived from an EMBL/GenBank/DDBJ whole genome shotgun (WGS) entry which is preliminary data.</text>
</comment>
<proteinExistence type="predicted"/>
<evidence type="ECO:0000313" key="1">
    <source>
        <dbReference type="EMBL" id="GES96558.1"/>
    </source>
</evidence>
<dbReference type="AlphaFoldDB" id="A0A8H3QY93"/>
<reference evidence="1" key="1">
    <citation type="submission" date="2019-10" db="EMBL/GenBank/DDBJ databases">
        <title>Conservation and host-specific expression of non-tandemly repeated heterogenous ribosome RNA gene in arbuscular mycorrhizal fungi.</title>
        <authorList>
            <person name="Maeda T."/>
            <person name="Kobayashi Y."/>
            <person name="Nakagawa T."/>
            <person name="Ezawa T."/>
            <person name="Yamaguchi K."/>
            <person name="Bino T."/>
            <person name="Nishimoto Y."/>
            <person name="Shigenobu S."/>
            <person name="Kawaguchi M."/>
        </authorList>
    </citation>
    <scope>NUCLEOTIDE SEQUENCE</scope>
    <source>
        <strain evidence="1">HR1</strain>
    </source>
</reference>
<sequence>MHNDDLLTINFSITADPITVKFGSVVSLYLNFIQKCSRSLWIDFIEGDLALGLFQREQRNGVDSETHFLIQTVNDKIKYLKLDCNLLARLTELAKSIVKKPILRRFHILDLSLAVRSKTE</sequence>
<evidence type="ECO:0000313" key="2">
    <source>
        <dbReference type="Proteomes" id="UP000615446"/>
    </source>
</evidence>
<accession>A0A8H3QY93</accession>
<dbReference type="Proteomes" id="UP000615446">
    <property type="component" value="Unassembled WGS sequence"/>
</dbReference>
<organism evidence="1 2">
    <name type="scientific">Rhizophagus clarus</name>
    <dbReference type="NCBI Taxonomy" id="94130"/>
    <lineage>
        <taxon>Eukaryota</taxon>
        <taxon>Fungi</taxon>
        <taxon>Fungi incertae sedis</taxon>
        <taxon>Mucoromycota</taxon>
        <taxon>Glomeromycotina</taxon>
        <taxon>Glomeromycetes</taxon>
        <taxon>Glomerales</taxon>
        <taxon>Glomeraceae</taxon>
        <taxon>Rhizophagus</taxon>
    </lineage>
</organism>